<dbReference type="SMART" id="SM00112">
    <property type="entry name" value="CA"/>
    <property type="match status" value="4"/>
</dbReference>
<dbReference type="CDD" id="cd11304">
    <property type="entry name" value="Cadherin_repeat"/>
    <property type="match status" value="6"/>
</dbReference>
<keyword evidence="7 11" id="KW-0472">Membrane</keyword>
<accession>A0A7E5A0V6</accession>
<evidence type="ECO:0000313" key="14">
    <source>
        <dbReference type="WBParaSite" id="Pan_g7935.t1"/>
    </source>
</evidence>
<feature type="region of interest" description="Disordered" evidence="10">
    <location>
        <begin position="1590"/>
        <end position="1627"/>
    </location>
</feature>
<keyword evidence="4 9" id="KW-0106">Calcium</keyword>
<dbReference type="PROSITE" id="PS00232">
    <property type="entry name" value="CADHERIN_1"/>
    <property type="match status" value="1"/>
</dbReference>
<evidence type="ECO:0000259" key="12">
    <source>
        <dbReference type="PROSITE" id="PS50268"/>
    </source>
</evidence>
<evidence type="ECO:0000256" key="4">
    <source>
        <dbReference type="ARBA" id="ARBA00022837"/>
    </source>
</evidence>
<feature type="region of interest" description="Disordered" evidence="10">
    <location>
        <begin position="191"/>
        <end position="211"/>
    </location>
</feature>
<dbReference type="Gene3D" id="2.60.40.60">
    <property type="entry name" value="Cadherins"/>
    <property type="match status" value="6"/>
</dbReference>
<evidence type="ECO:0000256" key="2">
    <source>
        <dbReference type="ARBA" id="ARBA00022692"/>
    </source>
</evidence>
<dbReference type="Pfam" id="PF00028">
    <property type="entry name" value="Cadherin"/>
    <property type="match status" value="2"/>
</dbReference>
<keyword evidence="13" id="KW-1185">Reference proteome</keyword>
<keyword evidence="2 11" id="KW-0812">Transmembrane</keyword>
<dbReference type="SUPFAM" id="SSF49313">
    <property type="entry name" value="Cadherin-like"/>
    <property type="match status" value="7"/>
</dbReference>
<feature type="domain" description="Cadherin" evidence="12">
    <location>
        <begin position="962"/>
        <end position="1065"/>
    </location>
</feature>
<evidence type="ECO:0000256" key="8">
    <source>
        <dbReference type="ARBA" id="ARBA00023180"/>
    </source>
</evidence>
<evidence type="ECO:0000256" key="5">
    <source>
        <dbReference type="ARBA" id="ARBA00022889"/>
    </source>
</evidence>
<proteinExistence type="predicted"/>
<protein>
    <submittedName>
        <fullName evidence="14">Cadherin domain-containing protein</fullName>
    </submittedName>
</protein>
<reference evidence="13" key="1">
    <citation type="journal article" date="2013" name="Genetics">
        <title>The draft genome and transcriptome of Panagrellus redivivus are shaped by the harsh demands of a free-living lifestyle.</title>
        <authorList>
            <person name="Srinivasan J."/>
            <person name="Dillman A.R."/>
            <person name="Macchietto M.G."/>
            <person name="Heikkinen L."/>
            <person name="Lakso M."/>
            <person name="Fracchia K.M."/>
            <person name="Antoshechkin I."/>
            <person name="Mortazavi A."/>
            <person name="Wong G."/>
            <person name="Sternberg P.W."/>
        </authorList>
    </citation>
    <scope>NUCLEOTIDE SEQUENCE [LARGE SCALE GENOMIC DNA]</scope>
    <source>
        <strain evidence="13">MT8872</strain>
    </source>
</reference>
<sequence length="2340" mass="260621">MIPEGVTNAESVAAIVQYFGLLNTTAPEFSLVGDAKNWFKLGKVGTVKQQNYNLYSVPIVTKADTDIKYAETEKGIYSVKVSAGKDAVADINVEVLSFGPPAAEDKVTTASPIKKKESSPTKIPVEETTLTDTRSRAVEKNETSSLPIESVISDGHKVNSTDDVTLVETTTSEFLTTPLISRDDEFVTMEKQTAPTTESSISLTSDDVKDDDVTETTTEAMLSKEATINENAEDITSEVSSDNSNESENITTTVDAAWEPLAVNRFIAENQATIQPSFDETTEAIVEEVGFPEDSSEVTIETPVEQDEDLSTIVDISLEDLEAKLKAEAGEPITVTTTESAAMKTLEKIFKELEDEEKEKEIEKEEPEFVLTPELLETIDGSTQLIDNDEVSTTTTAEPDPEPEAGSYPKIELQLVDLQTQLPVQELAVTKMVYPEQVVENFEIRNALDDSVSKEMLELSVEPSDIFDITPHYVLSKMPAKIIVKNQHNFAKNEETEITVRAKYADYSNQIEAILTLSVTPTAKFGLTPSFNDTIYEFNVPENSRTGDFVGELFAVDNTAKNGSALIYSLIGKNSDLFTMDGGKIVVLCNANKTCLDYEEQKEYYLIAIATNLAGVSSDPVTIVVHVNDVNDNAPQLVLSDPVLKIQNGQLEPFTIKVADNDTTEVNANSVELQGSASKFLAVEEVDEKTHRVQFVGVPEIGTYLLDILVNDSSNPDIETSKISVPVEVLNTNGRARFSQARYTRRINADKLHKGNPLVQLIFNGQPLETVQFVFLSKNPGWFSLEDFGGNIFVGDIPRNGIPSGEYSITVGALDRQTGKVIDRAVVSVEVEGVQESRSIFKTKVFSHVFPQQELSKDIVLKPLEKGEKRRLMIVPESINAWGDQRDSIQVPSSIVKASENAIVIDAEPLKSIRGIQFEGVAIDNPNDRALFTVYVSSDPEDYEKQRLERSKPQFTAPWVDENQAIPVTLPEEAPLNHNVLHIRAFDPSTGKSIKKITVNGAMADFFSYNYEKGSLVTSKLIDYESLDSASRVFDLQVVAEHPLSSTTANLVVTIQNIDDNAPEIMLAGSHPVQRPLNLRVTENSDPGKVLIKFMIRDGDTEVEKHLFDKFTYALSGEGAANFEIRQGNNSINLVTSSSANLDREHTKENVVMLQVSDEAGNTDILPMFIETVDENDNRPMLESTSRYMQAVENWPIGTVLARIAAVDKDEEDNGRLSFALGGEASKFIAIHPDSGTIRTIASLHGLAAAEPYRFQVIVSDHGTPSFSTTTDFDIRIVEAFNAGDKDEQGIRFSAPATDFVLVVPEDTPSNARLLTAKAQSSQPADSHERNIRYSLEPVTSTDDGWLNINPTNGDVFAQSTFDYEKQKFISFAVHFLMMPVAMPHAQLKTLVSMAINDVFRNLRKKIAGGRGKRRGESANSSRTSYSKHSKPRTQGNMSASTVDLGHQTNQPPTSVEIQYRRESDPHLLIPNELAPSDEAIVQDLSPRPFRRNPSKRKHLYADDSVLTFKSLTKRKSKSATRDNIPYYSDSQLQPQDEAVWERETYKTFEIPIERLEEQFMSTTTTHFPVHVHSTASQVEPMDLKEREMLNSPTGESGYDSGRQSGLELSMPPSQNVSQFSSPLSSNNSAAQRRTVFLESPKSLEVLNDIETTHRVPILVEKPHDDIDIKPEGLLKPNLRELATRPYSKSERYIKPFARSSSADAAVRFLKRRVRETKYITAVFEAATGGLAEMLDDVLKEFTLWLGEKSSLLGIAVEMHWSVPEKLRSRTMEIKLKDNLHQALRNNNRRVLSLYEECREHLPTNFTESKTEENCSRDTSVSAFQGIYRRFYPELFSLQDKKTVKSHSTYWTFENIAELTRNLPAPNPGRFLFHGHPEQLRDRSIVYLIATNVYNETQNASRLLRVQVQNTDDNAPEFAVNSDKTGLLTFVVDDTTDADQQKQSVGRLVAFDADAAPFNDIYYYLVPACNPETSHYDIDQKSGEIFQLKTAGNDTKELQTLCALASSDPNLSADALRTIDMTAINGSFIKFAVRQLSNMIQSEMEHKSVPFAANNTVVIIDSSAKEYNIPLDFLSTNESSEYLYKLENVNFYPVEKNVESTSLSLPSVFVNPSNADVRLDPEITETAEGIYSLLIRTFNTADGRQSEPITSQVHRIDNKNRLKFVFDVPVDSLGLKLAEFQERFNNIMQQNTSTSGVRAVFSDPKVYADRWHVRSSVCFHLTRPTEILPLDDTITLTATKTNANDKLMSLYQVFNVVNIDSCQANVAVANATESAGLSKSLLLWITLVLVVLLILFSLVAYTCFVARYRDFLIKQNEQLKEVQKPIPPFAIPQFIDPRHL</sequence>
<evidence type="ECO:0000256" key="1">
    <source>
        <dbReference type="ARBA" id="ARBA00004370"/>
    </source>
</evidence>
<evidence type="ECO:0000256" key="11">
    <source>
        <dbReference type="SAM" id="Phobius"/>
    </source>
</evidence>
<feature type="compositionally biased region" description="Polar residues" evidence="10">
    <location>
        <begin position="191"/>
        <end position="203"/>
    </location>
</feature>
<evidence type="ECO:0000256" key="6">
    <source>
        <dbReference type="ARBA" id="ARBA00022989"/>
    </source>
</evidence>
<feature type="domain" description="Cadherin" evidence="12">
    <location>
        <begin position="1073"/>
        <end position="1182"/>
    </location>
</feature>
<feature type="region of interest" description="Disordered" evidence="10">
    <location>
        <begin position="382"/>
        <end position="407"/>
    </location>
</feature>
<dbReference type="PANTHER" id="PTHR24026:SF136">
    <property type="entry name" value="PROTOCADHERIN-23"/>
    <property type="match status" value="1"/>
</dbReference>
<dbReference type="InterPro" id="IPR002126">
    <property type="entry name" value="Cadherin-like_dom"/>
</dbReference>
<dbReference type="GO" id="GO:0005886">
    <property type="term" value="C:plasma membrane"/>
    <property type="evidence" value="ECO:0007669"/>
    <property type="project" value="UniProtKB-SubCell"/>
</dbReference>
<feature type="region of interest" description="Disordered" evidence="10">
    <location>
        <begin position="1407"/>
        <end position="1452"/>
    </location>
</feature>
<feature type="domain" description="Cadherin" evidence="12">
    <location>
        <begin position="532"/>
        <end position="637"/>
    </location>
</feature>
<dbReference type="PROSITE" id="PS50268">
    <property type="entry name" value="CADHERIN_2"/>
    <property type="match status" value="5"/>
</dbReference>
<evidence type="ECO:0000256" key="9">
    <source>
        <dbReference type="PROSITE-ProRule" id="PRU00043"/>
    </source>
</evidence>
<reference evidence="14" key="2">
    <citation type="submission" date="2020-10" db="UniProtKB">
        <authorList>
            <consortium name="WormBaseParasite"/>
        </authorList>
    </citation>
    <scope>IDENTIFICATION</scope>
</reference>
<feature type="region of interest" description="Disordered" evidence="10">
    <location>
        <begin position="1515"/>
        <end position="1536"/>
    </location>
</feature>
<keyword evidence="5" id="KW-0130">Cell adhesion</keyword>
<evidence type="ECO:0000256" key="10">
    <source>
        <dbReference type="SAM" id="MobiDB-lite"/>
    </source>
</evidence>
<dbReference type="InterPro" id="IPR015919">
    <property type="entry name" value="Cadherin-like_sf"/>
</dbReference>
<dbReference type="PRINTS" id="PR00205">
    <property type="entry name" value="CADHERIN"/>
</dbReference>
<feature type="compositionally biased region" description="Polar residues" evidence="10">
    <location>
        <begin position="1433"/>
        <end position="1452"/>
    </location>
</feature>
<dbReference type="WBParaSite" id="Pan_g7935.t1">
    <property type="protein sequence ID" value="Pan_g7935.t1"/>
    <property type="gene ID" value="Pan_g7935"/>
</dbReference>
<keyword evidence="6 11" id="KW-1133">Transmembrane helix</keyword>
<dbReference type="InterPro" id="IPR020894">
    <property type="entry name" value="Cadherin_CS"/>
</dbReference>
<comment type="subcellular location">
    <subcellularLocation>
        <location evidence="1">Membrane</location>
    </subcellularLocation>
</comment>
<feature type="compositionally biased region" description="Low complexity" evidence="10">
    <location>
        <begin position="1614"/>
        <end position="1627"/>
    </location>
</feature>
<feature type="transmembrane region" description="Helical" evidence="11">
    <location>
        <begin position="2281"/>
        <end position="2306"/>
    </location>
</feature>
<dbReference type="Proteomes" id="UP000492821">
    <property type="component" value="Unassembled WGS sequence"/>
</dbReference>
<name>A0A7E5A0V6_PANRE</name>
<dbReference type="PANTHER" id="PTHR24026">
    <property type="entry name" value="FAT ATYPICAL CADHERIN-RELATED"/>
    <property type="match status" value="1"/>
</dbReference>
<evidence type="ECO:0000313" key="13">
    <source>
        <dbReference type="Proteomes" id="UP000492821"/>
    </source>
</evidence>
<evidence type="ECO:0000256" key="7">
    <source>
        <dbReference type="ARBA" id="ARBA00023136"/>
    </source>
</evidence>
<feature type="domain" description="Cadherin" evidence="12">
    <location>
        <begin position="1296"/>
        <end position="1407"/>
    </location>
</feature>
<organism evidence="13 14">
    <name type="scientific">Panagrellus redivivus</name>
    <name type="common">Microworm</name>
    <dbReference type="NCBI Taxonomy" id="6233"/>
    <lineage>
        <taxon>Eukaryota</taxon>
        <taxon>Metazoa</taxon>
        <taxon>Ecdysozoa</taxon>
        <taxon>Nematoda</taxon>
        <taxon>Chromadorea</taxon>
        <taxon>Rhabditida</taxon>
        <taxon>Tylenchina</taxon>
        <taxon>Panagrolaimomorpha</taxon>
        <taxon>Panagrolaimoidea</taxon>
        <taxon>Panagrolaimidae</taxon>
        <taxon>Panagrellus</taxon>
    </lineage>
</organism>
<keyword evidence="8" id="KW-0325">Glycoprotein</keyword>
<evidence type="ECO:0000256" key="3">
    <source>
        <dbReference type="ARBA" id="ARBA00022737"/>
    </source>
</evidence>
<dbReference type="GO" id="GO:0005509">
    <property type="term" value="F:calcium ion binding"/>
    <property type="evidence" value="ECO:0007669"/>
    <property type="project" value="UniProtKB-UniRule"/>
</dbReference>
<feature type="domain" description="Cadherin" evidence="12">
    <location>
        <begin position="1183"/>
        <end position="1298"/>
    </location>
</feature>
<keyword evidence="3" id="KW-0677">Repeat</keyword>
<dbReference type="GO" id="GO:0007156">
    <property type="term" value="P:homophilic cell adhesion via plasma membrane adhesion molecules"/>
    <property type="evidence" value="ECO:0007669"/>
    <property type="project" value="InterPro"/>
</dbReference>